<dbReference type="Proteomes" id="UP000254601">
    <property type="component" value="Unassembled WGS sequence"/>
</dbReference>
<keyword evidence="2" id="KW-0732">Signal</keyword>
<feature type="coiled-coil region" evidence="3">
    <location>
        <begin position="94"/>
        <end position="121"/>
    </location>
</feature>
<name>A0A380MX36_9GAMM</name>
<dbReference type="SMART" id="SM00935">
    <property type="entry name" value="OmpH"/>
    <property type="match status" value="1"/>
</dbReference>
<dbReference type="PANTHER" id="PTHR35089">
    <property type="entry name" value="CHAPERONE PROTEIN SKP"/>
    <property type="match status" value="1"/>
</dbReference>
<dbReference type="Pfam" id="PF03938">
    <property type="entry name" value="OmpH"/>
    <property type="match status" value="1"/>
</dbReference>
<accession>A0A380MX36</accession>
<sequence>MSKKIFGGITAAVMMPLCIAQLPENVSLSFNEEQVHMSNKEILSDVLKVVPATTSSLVKNVKLSNLRLGFVNFRRIMGTIPQLSAIRRNLDNEFSAQQQELLQSQKTLEALEQKVARHANDADYDTLTQQLIEKRREIARQDAAFRDNYSVRRNEEIAKLQSLVLDQIVSLAKEQSFDVILNDTGVLYVSEKADLTELVIERLDKLAHQDGLVPMNQTSDNSSSDVSAEKQQEIKKEEAL</sequence>
<dbReference type="GO" id="GO:0051082">
    <property type="term" value="F:unfolded protein binding"/>
    <property type="evidence" value="ECO:0007669"/>
    <property type="project" value="InterPro"/>
</dbReference>
<proteinExistence type="inferred from homology"/>
<dbReference type="EMBL" id="UHIC01000001">
    <property type="protein sequence ID" value="SUO97119.1"/>
    <property type="molecule type" value="Genomic_DNA"/>
</dbReference>
<protein>
    <submittedName>
        <fullName evidence="5">Seventeen kilodalton protein</fullName>
    </submittedName>
</protein>
<dbReference type="GO" id="GO:0005829">
    <property type="term" value="C:cytosol"/>
    <property type="evidence" value="ECO:0007669"/>
    <property type="project" value="TreeGrafter"/>
</dbReference>
<dbReference type="PANTHER" id="PTHR35089:SF1">
    <property type="entry name" value="CHAPERONE PROTEIN SKP"/>
    <property type="match status" value="1"/>
</dbReference>
<dbReference type="OrthoDB" id="5294628at2"/>
<reference evidence="5 6" key="1">
    <citation type="submission" date="2018-06" db="EMBL/GenBank/DDBJ databases">
        <authorList>
            <consortium name="Pathogen Informatics"/>
            <person name="Doyle S."/>
        </authorList>
    </citation>
    <scope>NUCLEOTIDE SEQUENCE [LARGE SCALE GENOMIC DNA]</scope>
    <source>
        <strain evidence="5 6">NCTC13337</strain>
    </source>
</reference>
<dbReference type="Gene3D" id="3.30.910.20">
    <property type="entry name" value="Skp domain"/>
    <property type="match status" value="1"/>
</dbReference>
<evidence type="ECO:0000256" key="4">
    <source>
        <dbReference type="SAM" id="MobiDB-lite"/>
    </source>
</evidence>
<dbReference type="AlphaFoldDB" id="A0A380MX36"/>
<evidence type="ECO:0000256" key="2">
    <source>
        <dbReference type="ARBA" id="ARBA00022729"/>
    </source>
</evidence>
<dbReference type="InterPro" id="IPR024930">
    <property type="entry name" value="Skp_dom_sf"/>
</dbReference>
<organism evidence="5 6">
    <name type="scientific">Suttonella ornithocola</name>
    <dbReference type="NCBI Taxonomy" id="279832"/>
    <lineage>
        <taxon>Bacteria</taxon>
        <taxon>Pseudomonadati</taxon>
        <taxon>Pseudomonadota</taxon>
        <taxon>Gammaproteobacteria</taxon>
        <taxon>Cardiobacteriales</taxon>
        <taxon>Cardiobacteriaceae</taxon>
        <taxon>Suttonella</taxon>
    </lineage>
</organism>
<gene>
    <name evidence="5" type="primary">skp</name>
    <name evidence="5" type="ORF">NCTC13337_02174</name>
</gene>
<keyword evidence="6" id="KW-1185">Reference proteome</keyword>
<comment type="similarity">
    <text evidence="1">Belongs to the Skp family.</text>
</comment>
<keyword evidence="3" id="KW-0175">Coiled coil</keyword>
<feature type="compositionally biased region" description="Polar residues" evidence="4">
    <location>
        <begin position="215"/>
        <end position="226"/>
    </location>
</feature>
<feature type="region of interest" description="Disordered" evidence="4">
    <location>
        <begin position="211"/>
        <end position="240"/>
    </location>
</feature>
<dbReference type="RefSeq" id="WP_072577088.1">
    <property type="nucleotide sequence ID" value="NZ_LWHB01000131.1"/>
</dbReference>
<evidence type="ECO:0000313" key="6">
    <source>
        <dbReference type="Proteomes" id="UP000254601"/>
    </source>
</evidence>
<feature type="compositionally biased region" description="Basic and acidic residues" evidence="4">
    <location>
        <begin position="227"/>
        <end position="240"/>
    </location>
</feature>
<evidence type="ECO:0000256" key="1">
    <source>
        <dbReference type="ARBA" id="ARBA00009091"/>
    </source>
</evidence>
<dbReference type="SUPFAM" id="SSF111384">
    <property type="entry name" value="OmpH-like"/>
    <property type="match status" value="1"/>
</dbReference>
<dbReference type="GO" id="GO:0050821">
    <property type="term" value="P:protein stabilization"/>
    <property type="evidence" value="ECO:0007669"/>
    <property type="project" value="TreeGrafter"/>
</dbReference>
<evidence type="ECO:0000313" key="5">
    <source>
        <dbReference type="EMBL" id="SUO97119.1"/>
    </source>
</evidence>
<dbReference type="InterPro" id="IPR005632">
    <property type="entry name" value="Chaperone_Skp"/>
</dbReference>
<evidence type="ECO:0000256" key="3">
    <source>
        <dbReference type="SAM" id="Coils"/>
    </source>
</evidence>